<dbReference type="AlphaFoldDB" id="D5RML6"/>
<evidence type="ECO:0000313" key="6">
    <source>
        <dbReference type="EMBL" id="EFH11453.1"/>
    </source>
</evidence>
<evidence type="ECO:0000259" key="5">
    <source>
        <dbReference type="PROSITE" id="PS50931"/>
    </source>
</evidence>
<comment type="caution">
    <text evidence="6">The sequence shown here is derived from an EMBL/GenBank/DDBJ whole genome shotgun (WGS) entry which is preliminary data.</text>
</comment>
<dbReference type="Pfam" id="PF00126">
    <property type="entry name" value="HTH_1"/>
    <property type="match status" value="1"/>
</dbReference>
<keyword evidence="7" id="KW-1185">Reference proteome</keyword>
<evidence type="ECO:0000256" key="3">
    <source>
        <dbReference type="ARBA" id="ARBA00023125"/>
    </source>
</evidence>
<dbReference type="PANTHER" id="PTHR30579">
    <property type="entry name" value="TRANSCRIPTIONAL REGULATOR"/>
    <property type="match status" value="1"/>
</dbReference>
<sequence>MVEAMRSLDPDAVHAFVLVAELRSFTRAARVLNSSQAAVSLKLRRLEDRLGQRLLERTPRAVRLSAAGAAFLDQARLLVEAHRRALAVFERPAARLGIGLSHHIVGAELPGLLARLGGGAVVDLRVGGTRDLLDRYDAGELDAVVVLRHDESRRGGEVLLQEGFAWFAAPGFAAPPGPLPLATQPEPCHLRAMAVGRLQAAGL</sequence>
<keyword evidence="4" id="KW-0804">Transcription</keyword>
<gene>
    <name evidence="6" type="primary">hexA</name>
    <name evidence="6" type="ORF">HMPREF0731_2327</name>
</gene>
<protein>
    <submittedName>
        <fullName evidence="6">Transcriptional regulator, LysR family</fullName>
    </submittedName>
</protein>
<dbReference type="HOGENOM" id="CLU_039613_1_2_5"/>
<dbReference type="FunFam" id="1.10.10.10:FF:000001">
    <property type="entry name" value="LysR family transcriptional regulator"/>
    <property type="match status" value="1"/>
</dbReference>
<dbReference type="PANTHER" id="PTHR30579:SF7">
    <property type="entry name" value="HTH-TYPE TRANSCRIPTIONAL REGULATOR LRHA-RELATED"/>
    <property type="match status" value="1"/>
</dbReference>
<dbReference type="GO" id="GO:0003677">
    <property type="term" value="F:DNA binding"/>
    <property type="evidence" value="ECO:0007669"/>
    <property type="project" value="UniProtKB-KW"/>
</dbReference>
<dbReference type="GO" id="GO:0003700">
    <property type="term" value="F:DNA-binding transcription factor activity"/>
    <property type="evidence" value="ECO:0007669"/>
    <property type="project" value="InterPro"/>
</dbReference>
<evidence type="ECO:0000256" key="1">
    <source>
        <dbReference type="ARBA" id="ARBA00009437"/>
    </source>
</evidence>
<name>D5RML6_9PROT</name>
<proteinExistence type="inferred from homology"/>
<comment type="similarity">
    <text evidence="1">Belongs to the LysR transcriptional regulatory family.</text>
</comment>
<evidence type="ECO:0000313" key="7">
    <source>
        <dbReference type="Proteomes" id="UP000005324"/>
    </source>
</evidence>
<dbReference type="Gene3D" id="1.10.10.10">
    <property type="entry name" value="Winged helix-like DNA-binding domain superfamily/Winged helix DNA-binding domain"/>
    <property type="match status" value="1"/>
</dbReference>
<feature type="domain" description="HTH lysR-type" evidence="5">
    <location>
        <begin position="8"/>
        <end position="65"/>
    </location>
</feature>
<keyword evidence="3" id="KW-0238">DNA-binding</keyword>
<dbReference type="PRINTS" id="PR00039">
    <property type="entry name" value="HTHLYSR"/>
</dbReference>
<keyword evidence="2" id="KW-0805">Transcription regulation</keyword>
<dbReference type="InterPro" id="IPR036388">
    <property type="entry name" value="WH-like_DNA-bd_sf"/>
</dbReference>
<dbReference type="InterPro" id="IPR000847">
    <property type="entry name" value="LysR_HTH_N"/>
</dbReference>
<evidence type="ECO:0000256" key="4">
    <source>
        <dbReference type="ARBA" id="ARBA00023163"/>
    </source>
</evidence>
<dbReference type="SUPFAM" id="SSF46785">
    <property type="entry name" value="Winged helix' DNA-binding domain"/>
    <property type="match status" value="1"/>
</dbReference>
<dbReference type="InterPro" id="IPR050176">
    <property type="entry name" value="LTTR"/>
</dbReference>
<dbReference type="InterPro" id="IPR036390">
    <property type="entry name" value="WH_DNA-bd_sf"/>
</dbReference>
<organism evidence="6 7">
    <name type="scientific">Pseudoroseomonas cervicalis ATCC 49957</name>
    <dbReference type="NCBI Taxonomy" id="525371"/>
    <lineage>
        <taxon>Bacteria</taxon>
        <taxon>Pseudomonadati</taxon>
        <taxon>Pseudomonadota</taxon>
        <taxon>Alphaproteobacteria</taxon>
        <taxon>Acetobacterales</taxon>
        <taxon>Roseomonadaceae</taxon>
        <taxon>Roseomonas</taxon>
    </lineage>
</organism>
<accession>D5RML6</accession>
<evidence type="ECO:0000256" key="2">
    <source>
        <dbReference type="ARBA" id="ARBA00023015"/>
    </source>
</evidence>
<dbReference type="PROSITE" id="PS50931">
    <property type="entry name" value="HTH_LYSR"/>
    <property type="match status" value="1"/>
</dbReference>
<feature type="non-terminal residue" evidence="6">
    <location>
        <position position="203"/>
    </location>
</feature>
<dbReference type="Proteomes" id="UP000005324">
    <property type="component" value="Unassembled WGS sequence"/>
</dbReference>
<dbReference type="SUPFAM" id="SSF53850">
    <property type="entry name" value="Periplasmic binding protein-like II"/>
    <property type="match status" value="1"/>
</dbReference>
<dbReference type="Gene3D" id="3.40.190.10">
    <property type="entry name" value="Periplasmic binding protein-like II"/>
    <property type="match status" value="2"/>
</dbReference>
<reference evidence="6 7" key="1">
    <citation type="submission" date="2010-04" db="EMBL/GenBank/DDBJ databases">
        <authorList>
            <person name="Qin X."/>
            <person name="Bachman B."/>
            <person name="Battles P."/>
            <person name="Bell A."/>
            <person name="Bess C."/>
            <person name="Bickham C."/>
            <person name="Chaboub L."/>
            <person name="Chen D."/>
            <person name="Coyle M."/>
            <person name="Deiros D.R."/>
            <person name="Dinh H."/>
            <person name="Forbes L."/>
            <person name="Fowler G."/>
            <person name="Francisco L."/>
            <person name="Fu Q."/>
            <person name="Gubbala S."/>
            <person name="Hale W."/>
            <person name="Han Y."/>
            <person name="Hemphill L."/>
            <person name="Highlander S.K."/>
            <person name="Hirani K."/>
            <person name="Hogues M."/>
            <person name="Jackson L."/>
            <person name="Jakkamsetti A."/>
            <person name="Javaid M."/>
            <person name="Jiang H."/>
            <person name="Korchina V."/>
            <person name="Kovar C."/>
            <person name="Lara F."/>
            <person name="Lee S."/>
            <person name="Mata R."/>
            <person name="Mathew T."/>
            <person name="Moen C."/>
            <person name="Morales K."/>
            <person name="Munidasa M."/>
            <person name="Nazareth L."/>
            <person name="Ngo R."/>
            <person name="Nguyen L."/>
            <person name="Okwuonu G."/>
            <person name="Ongeri F."/>
            <person name="Patil S."/>
            <person name="Petrosino J."/>
            <person name="Pham C."/>
            <person name="Pham P."/>
            <person name="Pu L.-L."/>
            <person name="Puazo M."/>
            <person name="Raj R."/>
            <person name="Reid J."/>
            <person name="Rouhana J."/>
            <person name="Saada N."/>
            <person name="Shang Y."/>
            <person name="Simmons D."/>
            <person name="Thornton R."/>
            <person name="Warren J."/>
            <person name="Weissenberger G."/>
            <person name="Zhang J."/>
            <person name="Zhang L."/>
            <person name="Zhou C."/>
            <person name="Zhu D."/>
            <person name="Muzny D."/>
            <person name="Worley K."/>
            <person name="Gibbs R."/>
        </authorList>
    </citation>
    <scope>NUCLEOTIDE SEQUENCE [LARGE SCALE GENOMIC DNA]</scope>
    <source>
        <strain evidence="6 7">ATCC 49957</strain>
    </source>
</reference>
<dbReference type="EMBL" id="ADVL01000384">
    <property type="protein sequence ID" value="EFH11453.1"/>
    <property type="molecule type" value="Genomic_DNA"/>
</dbReference>